<gene>
    <name evidence="1" type="ORF">CH63R_02882</name>
</gene>
<proteinExistence type="predicted"/>
<dbReference type="AlphaFoldDB" id="A0A1B7YQ32"/>
<dbReference type="KEGG" id="chig:CH63R_02882"/>
<name>A0A1B7YQ32_COLHI</name>
<evidence type="ECO:0000313" key="1">
    <source>
        <dbReference type="EMBL" id="OBR14156.1"/>
    </source>
</evidence>
<dbReference type="Proteomes" id="UP000092177">
    <property type="component" value="Chromosome 2"/>
</dbReference>
<accession>A0A1B7YQ32</accession>
<organism evidence="1 2">
    <name type="scientific">Colletotrichum higginsianum (strain IMI 349063)</name>
    <name type="common">Crucifer anthracnose fungus</name>
    <dbReference type="NCBI Taxonomy" id="759273"/>
    <lineage>
        <taxon>Eukaryota</taxon>
        <taxon>Fungi</taxon>
        <taxon>Dikarya</taxon>
        <taxon>Ascomycota</taxon>
        <taxon>Pezizomycotina</taxon>
        <taxon>Sordariomycetes</taxon>
        <taxon>Hypocreomycetidae</taxon>
        <taxon>Glomerellales</taxon>
        <taxon>Glomerellaceae</taxon>
        <taxon>Colletotrichum</taxon>
        <taxon>Colletotrichum destructivum species complex</taxon>
    </lineage>
</organism>
<dbReference type="EMBL" id="LTAN01000002">
    <property type="protein sequence ID" value="OBR14156.1"/>
    <property type="molecule type" value="Genomic_DNA"/>
</dbReference>
<dbReference type="GeneID" id="28861964"/>
<dbReference type="VEuPathDB" id="FungiDB:CH63R_02882"/>
<reference evidence="2" key="1">
    <citation type="journal article" date="2017" name="BMC Genomics">
        <title>Gapless genome assembly of Colletotrichum higginsianum reveals chromosome structure and association of transposable elements with secondary metabolite gene clusters.</title>
        <authorList>
            <person name="Dallery J.-F."/>
            <person name="Lapalu N."/>
            <person name="Zampounis A."/>
            <person name="Pigne S."/>
            <person name="Luyten I."/>
            <person name="Amselem J."/>
            <person name="Wittenberg A.H.J."/>
            <person name="Zhou S."/>
            <person name="de Queiroz M.V."/>
            <person name="Robin G.P."/>
            <person name="Auger A."/>
            <person name="Hainaut M."/>
            <person name="Henrissat B."/>
            <person name="Kim K.-T."/>
            <person name="Lee Y.-H."/>
            <person name="Lespinet O."/>
            <person name="Schwartz D.C."/>
            <person name="Thon M.R."/>
            <person name="O'Connell R.J."/>
        </authorList>
    </citation>
    <scope>NUCLEOTIDE SEQUENCE [LARGE SCALE GENOMIC DNA]</scope>
    <source>
        <strain evidence="2">IMI 349063</strain>
    </source>
</reference>
<comment type="caution">
    <text evidence="1">The sequence shown here is derived from an EMBL/GenBank/DDBJ whole genome shotgun (WGS) entry which is preliminary data.</text>
</comment>
<protein>
    <submittedName>
        <fullName evidence="1">Uncharacterized protein</fullName>
    </submittedName>
</protein>
<keyword evidence="2" id="KW-1185">Reference proteome</keyword>
<dbReference type="RefSeq" id="XP_018162673.1">
    <property type="nucleotide sequence ID" value="XM_018297857.1"/>
</dbReference>
<sequence length="72" mass="7817">MFDDTTRPAGHVGTVTLLSFPECLTLQLHAERPPKDGLTKNLAASGFARSDSYNMNTELDVRVPTLGWNGLA</sequence>
<evidence type="ECO:0000313" key="2">
    <source>
        <dbReference type="Proteomes" id="UP000092177"/>
    </source>
</evidence>